<keyword evidence="8" id="KW-1185">Reference proteome</keyword>
<dbReference type="InterPro" id="IPR039424">
    <property type="entry name" value="SBP_5"/>
</dbReference>
<dbReference type="RefSeq" id="WP_406768644.1">
    <property type="nucleotide sequence ID" value="NZ_JBJHZZ010000001.1"/>
</dbReference>
<feature type="signal peptide" evidence="5">
    <location>
        <begin position="1"/>
        <end position="23"/>
    </location>
</feature>
<comment type="similarity">
    <text evidence="2">Belongs to the bacterial solute-binding protein 5 family.</text>
</comment>
<accession>A0ABW8T186</accession>
<dbReference type="PIRSF" id="PIRSF002741">
    <property type="entry name" value="MppA"/>
    <property type="match status" value="1"/>
</dbReference>
<evidence type="ECO:0000256" key="5">
    <source>
        <dbReference type="SAM" id="SignalP"/>
    </source>
</evidence>
<dbReference type="CDD" id="cd08504">
    <property type="entry name" value="PBP2_OppA"/>
    <property type="match status" value="1"/>
</dbReference>
<dbReference type="SUPFAM" id="SSF53850">
    <property type="entry name" value="Periplasmic binding protein-like II"/>
    <property type="match status" value="1"/>
</dbReference>
<evidence type="ECO:0000256" key="1">
    <source>
        <dbReference type="ARBA" id="ARBA00004196"/>
    </source>
</evidence>
<comment type="subcellular location">
    <subcellularLocation>
        <location evidence="1">Cell envelope</location>
    </subcellularLocation>
</comment>
<dbReference type="PROSITE" id="PS51257">
    <property type="entry name" value="PROKAR_LIPOPROTEIN"/>
    <property type="match status" value="1"/>
</dbReference>
<dbReference type="PANTHER" id="PTHR30290">
    <property type="entry name" value="PERIPLASMIC BINDING COMPONENT OF ABC TRANSPORTER"/>
    <property type="match status" value="1"/>
</dbReference>
<dbReference type="Pfam" id="PF00496">
    <property type="entry name" value="SBP_bac_5"/>
    <property type="match status" value="1"/>
</dbReference>
<dbReference type="EMBL" id="JBJHZZ010000001">
    <property type="protein sequence ID" value="MFL0246192.1"/>
    <property type="molecule type" value="Genomic_DNA"/>
</dbReference>
<feature type="chain" id="PRO_5047032096" evidence="5">
    <location>
        <begin position="24"/>
        <end position="612"/>
    </location>
</feature>
<protein>
    <submittedName>
        <fullName evidence="7">Peptide ABC transporter substrate-binding protein</fullName>
    </submittedName>
</protein>
<dbReference type="Gene3D" id="3.10.105.10">
    <property type="entry name" value="Dipeptide-binding Protein, Domain 3"/>
    <property type="match status" value="1"/>
</dbReference>
<feature type="domain" description="Solute-binding protein family 5" evidence="6">
    <location>
        <begin position="82"/>
        <end position="525"/>
    </location>
</feature>
<evidence type="ECO:0000256" key="2">
    <source>
        <dbReference type="ARBA" id="ARBA00005695"/>
    </source>
</evidence>
<comment type="caution">
    <text evidence="7">The sequence shown here is derived from an EMBL/GenBank/DDBJ whole genome shotgun (WGS) entry which is preliminary data.</text>
</comment>
<dbReference type="PANTHER" id="PTHR30290:SF10">
    <property type="entry name" value="PERIPLASMIC OLIGOPEPTIDE-BINDING PROTEIN-RELATED"/>
    <property type="match status" value="1"/>
</dbReference>
<reference evidence="7 8" key="1">
    <citation type="submission" date="2024-11" db="EMBL/GenBank/DDBJ databases">
        <authorList>
            <person name="Heng Y.C."/>
            <person name="Lim A.C.H."/>
            <person name="Lee J.K.Y."/>
            <person name="Kittelmann S."/>
        </authorList>
    </citation>
    <scope>NUCLEOTIDE SEQUENCE [LARGE SCALE GENOMIC DNA]</scope>
    <source>
        <strain evidence="7 8">WILCCON 0185</strain>
    </source>
</reference>
<evidence type="ECO:0000256" key="4">
    <source>
        <dbReference type="ARBA" id="ARBA00022729"/>
    </source>
</evidence>
<evidence type="ECO:0000313" key="7">
    <source>
        <dbReference type="EMBL" id="MFL0246192.1"/>
    </source>
</evidence>
<keyword evidence="3" id="KW-0813">Transport</keyword>
<name>A0ABW8T186_9CLOT</name>
<dbReference type="Proteomes" id="UP001623591">
    <property type="component" value="Unassembled WGS sequence"/>
</dbReference>
<proteinExistence type="inferred from homology"/>
<gene>
    <name evidence="7" type="ORF">ACJDUG_04260</name>
</gene>
<evidence type="ECO:0000256" key="3">
    <source>
        <dbReference type="ARBA" id="ARBA00022448"/>
    </source>
</evidence>
<organism evidence="7 8">
    <name type="scientific">Candidatus Clostridium stratigraminis</name>
    <dbReference type="NCBI Taxonomy" id="3381661"/>
    <lineage>
        <taxon>Bacteria</taxon>
        <taxon>Bacillati</taxon>
        <taxon>Bacillota</taxon>
        <taxon>Clostridia</taxon>
        <taxon>Eubacteriales</taxon>
        <taxon>Clostridiaceae</taxon>
        <taxon>Clostridium</taxon>
    </lineage>
</organism>
<evidence type="ECO:0000313" key="8">
    <source>
        <dbReference type="Proteomes" id="UP001623591"/>
    </source>
</evidence>
<dbReference type="InterPro" id="IPR030678">
    <property type="entry name" value="Peptide/Ni-bd"/>
</dbReference>
<dbReference type="Gene3D" id="3.40.190.10">
    <property type="entry name" value="Periplasmic binding protein-like II"/>
    <property type="match status" value="2"/>
</dbReference>
<evidence type="ECO:0000259" key="6">
    <source>
        <dbReference type="Pfam" id="PF00496"/>
    </source>
</evidence>
<keyword evidence="4 5" id="KW-0732">Signal</keyword>
<dbReference type="Gene3D" id="3.90.76.10">
    <property type="entry name" value="Dipeptide-binding Protein, Domain 1"/>
    <property type="match status" value="2"/>
</dbReference>
<sequence length="612" mass="69383">MKSKKLVASLVMAVMVFTSVLTGCQTKPQTNDQTAKVDKVLDYYVGDEPQTLDPLQMIGAPDMYLGNFFLEGLTRAGKEEGKYEPGVAKSWSFDQASNTYTFVLNKDAKWSNGDPVTAQDFFFAWRLAMEDSTPYSYMISYIKGAQDYADVTKKSYLLGKDAAFKALNDSIKTETDAAKKKDLKAQVSKRIEAMTAEENAEYKKLKDDLWAKVGAKEKDGSIVIELASPVPFFIGLTAFPVFFPVNEKFYNEHKKAGDYTLEAAGLLSNGPWVVKDWKHKESFAMDKNPNYWNKDNIKIDKVNIKVVNDVATRTNLLKTGKLDGSAIQSTDLKDFEDQATLDQYKLQPLENMPDYTVFYIDFNHFSNKITQNVNIRKAMAYAMDRKTFVEKINLGDDPALALIPTHFLGLNKAFRDENGVTLFDDNQKDKAKEFLAQGLKELNLKELPAMDMLIDTGDISMKIAQKYQEDWKQIGITVNLIPVPWSEKLSRLQAGNFALCADGWGPDYLDPMTYMELFETGNGNNYGQYSNKNYDDLIEKARTEADPAKRMSYFYDAEKILMNDMVIAPDYYRVAHWTYKTYLTGVVHRGIGANTDFYWADIDMTAKNAESK</sequence>
<dbReference type="InterPro" id="IPR000914">
    <property type="entry name" value="SBP_5_dom"/>
</dbReference>